<name>A0A2V2MZS2_9EURY</name>
<organism evidence="3 4">
    <name type="scientific">Methanospirillum lacunae</name>
    <dbReference type="NCBI Taxonomy" id="668570"/>
    <lineage>
        <taxon>Archaea</taxon>
        <taxon>Methanobacteriati</taxon>
        <taxon>Methanobacteriota</taxon>
        <taxon>Stenosarchaea group</taxon>
        <taxon>Methanomicrobia</taxon>
        <taxon>Methanomicrobiales</taxon>
        <taxon>Methanospirillaceae</taxon>
        <taxon>Methanospirillum</taxon>
    </lineage>
</organism>
<evidence type="ECO:0000256" key="1">
    <source>
        <dbReference type="SAM" id="MobiDB-lite"/>
    </source>
</evidence>
<accession>A0A2V2MZS2</accession>
<dbReference type="EMBL" id="QGMY01000005">
    <property type="protein sequence ID" value="PWR72979.1"/>
    <property type="molecule type" value="Genomic_DNA"/>
</dbReference>
<keyword evidence="4" id="KW-1185">Reference proteome</keyword>
<keyword evidence="2" id="KW-1133">Transmembrane helix</keyword>
<dbReference type="AlphaFoldDB" id="A0A2V2MZS2"/>
<feature type="region of interest" description="Disordered" evidence="1">
    <location>
        <begin position="166"/>
        <end position="196"/>
    </location>
</feature>
<reference evidence="3 4" key="1">
    <citation type="submission" date="2018-05" db="EMBL/GenBank/DDBJ databases">
        <title>Draft genome of Methanospirillum lacunae Ki8-1.</title>
        <authorList>
            <person name="Dueholm M.S."/>
            <person name="Nielsen P.H."/>
            <person name="Bakmann L.F."/>
            <person name="Otzen D.E."/>
        </authorList>
    </citation>
    <scope>NUCLEOTIDE SEQUENCE [LARGE SCALE GENOMIC DNA]</scope>
    <source>
        <strain evidence="3 4">Ki8-1</strain>
    </source>
</reference>
<dbReference type="Proteomes" id="UP000245657">
    <property type="component" value="Unassembled WGS sequence"/>
</dbReference>
<evidence type="ECO:0000313" key="4">
    <source>
        <dbReference type="Proteomes" id="UP000245657"/>
    </source>
</evidence>
<gene>
    <name evidence="3" type="ORF">DK846_05735</name>
</gene>
<sequence>MSSCLMTTPDGKSVKGRELIPSFFRVIFMSYIENRMGWIMVISGLVILMAFCIVPTSASPQLPCEFYGSATNGGTPVAVGTEITAYVNGVKQGSIKVKEAGKYGGTGTFDERLIVLSGENDFSGGAPMITFKIGDTVADQSVQYTPGTSSEMALTSGGTPVVIKTPGGSPSQGSSPVTPMQAQSTVPSTTTAPAGTTAPVSMMQAGSTGTPASVQTVAPVITAAPTSSVPASSGSPTIMSIPTTGNSSSPVVLPVATSAPTNKTTILTAPVLTTIPTVSVPVSSSPSILSVSAPVNNTSATSIQKTGNQTVSPVTSTAPVVPVKTAAPVVTTVGNLTNVTKNATVPSNLTSTVSFPSGQTITK</sequence>
<evidence type="ECO:0000313" key="3">
    <source>
        <dbReference type="EMBL" id="PWR72979.1"/>
    </source>
</evidence>
<comment type="caution">
    <text evidence="3">The sequence shown here is derived from an EMBL/GenBank/DDBJ whole genome shotgun (WGS) entry which is preliminary data.</text>
</comment>
<protein>
    <submittedName>
        <fullName evidence="3">Uncharacterized protein</fullName>
    </submittedName>
</protein>
<keyword evidence="2" id="KW-0812">Transmembrane</keyword>
<keyword evidence="2" id="KW-0472">Membrane</keyword>
<feature type="transmembrane region" description="Helical" evidence="2">
    <location>
        <begin position="38"/>
        <end position="58"/>
    </location>
</feature>
<feature type="compositionally biased region" description="Low complexity" evidence="1">
    <location>
        <begin position="166"/>
        <end position="176"/>
    </location>
</feature>
<evidence type="ECO:0000256" key="2">
    <source>
        <dbReference type="SAM" id="Phobius"/>
    </source>
</evidence>
<proteinExistence type="predicted"/>
<feature type="compositionally biased region" description="Low complexity" evidence="1">
    <location>
        <begin position="184"/>
        <end position="196"/>
    </location>
</feature>